<proteinExistence type="predicted"/>
<accession>A0ABQ4PZG3</accession>
<comment type="caution">
    <text evidence="1">The sequence shown here is derived from an EMBL/GenBank/DDBJ whole genome shotgun (WGS) entry which is preliminary data.</text>
</comment>
<organism evidence="1 2">
    <name type="scientific">Noviherbaspirillum aridicola</name>
    <dbReference type="NCBI Taxonomy" id="2849687"/>
    <lineage>
        <taxon>Bacteria</taxon>
        <taxon>Pseudomonadati</taxon>
        <taxon>Pseudomonadota</taxon>
        <taxon>Betaproteobacteria</taxon>
        <taxon>Burkholderiales</taxon>
        <taxon>Oxalobacteraceae</taxon>
        <taxon>Noviherbaspirillum</taxon>
    </lineage>
</organism>
<keyword evidence="2" id="KW-1185">Reference proteome</keyword>
<gene>
    <name evidence="1" type="ORF">NCCP691_03100</name>
</gene>
<evidence type="ECO:0000313" key="2">
    <source>
        <dbReference type="Proteomes" id="UP000887222"/>
    </source>
</evidence>
<protein>
    <submittedName>
        <fullName evidence="1">Uncharacterized protein</fullName>
    </submittedName>
</protein>
<reference evidence="1 2" key="1">
    <citation type="journal article" date="2022" name="Int. J. Syst. Evol. Microbiol.">
        <title>Noviherbaspirillum aridicola sp. nov., isolated from an arid soil in Pakistan.</title>
        <authorList>
            <person name="Khan I.U."/>
            <person name="Saqib M."/>
            <person name="Amin A."/>
            <person name="Hussain F."/>
            <person name="Li L."/>
            <person name="Liu Y.H."/>
            <person name="Fang B.Z."/>
            <person name="Ahmed I."/>
            <person name="Li W.J."/>
        </authorList>
    </citation>
    <scope>NUCLEOTIDE SEQUENCE [LARGE SCALE GENOMIC DNA]</scope>
    <source>
        <strain evidence="1 2">NCCP-691</strain>
    </source>
</reference>
<name>A0ABQ4PZG3_9BURK</name>
<evidence type="ECO:0000313" key="1">
    <source>
        <dbReference type="EMBL" id="GIZ50296.1"/>
    </source>
</evidence>
<dbReference type="EMBL" id="BPMK01000001">
    <property type="protein sequence ID" value="GIZ50296.1"/>
    <property type="molecule type" value="Genomic_DNA"/>
</dbReference>
<sequence>MDVHAAADVVTAKSEAIAPYSGITMYICPTTRMDATSSTDNTAAVESQSDVFAAEREGVAGASVSRMIDLSCG</sequence>
<dbReference type="Proteomes" id="UP000887222">
    <property type="component" value="Unassembled WGS sequence"/>
</dbReference>